<evidence type="ECO:0000313" key="1">
    <source>
        <dbReference type="EMBL" id="ORC86805.1"/>
    </source>
</evidence>
<gene>
    <name evidence="1" type="ORF">TM35_000251010</name>
</gene>
<evidence type="ECO:0000313" key="2">
    <source>
        <dbReference type="Proteomes" id="UP000192257"/>
    </source>
</evidence>
<organism evidence="1 2">
    <name type="scientific">Trypanosoma theileri</name>
    <dbReference type="NCBI Taxonomy" id="67003"/>
    <lineage>
        <taxon>Eukaryota</taxon>
        <taxon>Discoba</taxon>
        <taxon>Euglenozoa</taxon>
        <taxon>Kinetoplastea</taxon>
        <taxon>Metakinetoplastina</taxon>
        <taxon>Trypanosomatida</taxon>
        <taxon>Trypanosomatidae</taxon>
        <taxon>Trypanosoma</taxon>
    </lineage>
</organism>
<reference evidence="1 2" key="1">
    <citation type="submission" date="2017-03" db="EMBL/GenBank/DDBJ databases">
        <title>An alternative strategy for trypanosome survival in the mammalian bloodstream revealed through genome and transcriptome analysis of the ubiquitous bovine parasite Trypanosoma (Megatrypanum) theileri.</title>
        <authorList>
            <person name="Kelly S."/>
            <person name="Ivens A."/>
            <person name="Mott A."/>
            <person name="O'Neill E."/>
            <person name="Emms D."/>
            <person name="Macleod O."/>
            <person name="Voorheis P."/>
            <person name="Matthews J."/>
            <person name="Matthews K."/>
            <person name="Carrington M."/>
        </authorList>
    </citation>
    <scope>NUCLEOTIDE SEQUENCE [LARGE SCALE GENOMIC DNA]</scope>
    <source>
        <strain evidence="1">Edinburgh</strain>
    </source>
</reference>
<dbReference type="EMBL" id="NBCO01000025">
    <property type="protein sequence ID" value="ORC86805.1"/>
    <property type="molecule type" value="Genomic_DNA"/>
</dbReference>
<proteinExistence type="predicted"/>
<dbReference type="VEuPathDB" id="TriTrypDB:TM35_000251010"/>
<dbReference type="AlphaFoldDB" id="A0A1X0NQ17"/>
<accession>A0A1X0NQ17</accession>
<sequence length="106" mass="12185">MCVQRREYDFRLGLVASVNKNCSPYCGPFFFNCFFAVFPLCSAPWNSFFFSFFSGKLTVCYNLWSPGVNSQCHFFCPHKMLDIWTSPFAKCGYNRGVSDHIEGRTG</sequence>
<dbReference type="Proteomes" id="UP000192257">
    <property type="component" value="Unassembled WGS sequence"/>
</dbReference>
<name>A0A1X0NQ17_9TRYP</name>
<dbReference type="GeneID" id="39987472"/>
<protein>
    <submittedName>
        <fullName evidence="1">Uncharacterized protein</fullName>
    </submittedName>
</protein>
<comment type="caution">
    <text evidence="1">The sequence shown here is derived from an EMBL/GenBank/DDBJ whole genome shotgun (WGS) entry which is preliminary data.</text>
</comment>
<keyword evidence="2" id="KW-1185">Reference proteome</keyword>
<dbReference type="RefSeq" id="XP_028880871.1">
    <property type="nucleotide sequence ID" value="XM_029027692.1"/>
</dbReference>